<evidence type="ECO:0000313" key="8">
    <source>
        <dbReference type="EMBL" id="GAA1568308.1"/>
    </source>
</evidence>
<dbReference type="Gene3D" id="1.10.10.10">
    <property type="entry name" value="Winged helix-like DNA-binding domain superfamily/Winged helix DNA-binding domain"/>
    <property type="match status" value="1"/>
</dbReference>
<evidence type="ECO:0000256" key="4">
    <source>
        <dbReference type="ARBA" id="ARBA00023082"/>
    </source>
</evidence>
<dbReference type="InterPro" id="IPR036388">
    <property type="entry name" value="WH-like_DNA-bd_sf"/>
</dbReference>
<sequence length="304" mass="33030">MSDALEVFERHRGRMFGIAYRMLGSVIDADEVLQEAWLRWQGVEHSRVEEPAAFLAKTVTNLCLNQLTSARARRETYVGEWLPEPVLTGGRFDDLGPLDEVAQRESVSFALLTVLEKLTPAERAAYVLREAFAYSHREVGDLIGTTEANARQLHSRARKRVAADQPLRPVDPGHWRTLVERFLAAAQLGDLAGLESLLAADVVSRADGGGKVVAARNPVAGRDRVARYLVGALGRFGAGIAAYFAHANGEPVLVAADPEGVRAVVFLRFDGETLSSLEFVMNPDKLGGVERQLSRIGGVSGLGC</sequence>
<dbReference type="PANTHER" id="PTHR30173:SF36">
    <property type="entry name" value="ECF RNA POLYMERASE SIGMA FACTOR SIGJ"/>
    <property type="match status" value="1"/>
</dbReference>
<dbReference type="RefSeq" id="WP_344212595.1">
    <property type="nucleotide sequence ID" value="NZ_BAAAOS010000018.1"/>
</dbReference>
<comment type="caution">
    <text evidence="8">The sequence shown here is derived from an EMBL/GenBank/DDBJ whole genome shotgun (WGS) entry which is preliminary data.</text>
</comment>
<keyword evidence="3" id="KW-0805">Transcription regulation</keyword>
<dbReference type="SUPFAM" id="SSF54427">
    <property type="entry name" value="NTF2-like"/>
    <property type="match status" value="1"/>
</dbReference>
<dbReference type="InterPro" id="IPR013249">
    <property type="entry name" value="RNA_pol_sigma70_r4_t2"/>
</dbReference>
<gene>
    <name evidence="8" type="ORF">GCM10009789_22120</name>
</gene>
<keyword evidence="9" id="KW-1185">Reference proteome</keyword>
<reference evidence="9" key="1">
    <citation type="journal article" date="2019" name="Int. J. Syst. Evol. Microbiol.">
        <title>The Global Catalogue of Microorganisms (GCM) 10K type strain sequencing project: providing services to taxonomists for standard genome sequencing and annotation.</title>
        <authorList>
            <consortium name="The Broad Institute Genomics Platform"/>
            <consortium name="The Broad Institute Genome Sequencing Center for Infectious Disease"/>
            <person name="Wu L."/>
            <person name="Ma J."/>
        </authorList>
    </citation>
    <scope>NUCLEOTIDE SEQUENCE [LARGE SCALE GENOMIC DNA]</scope>
    <source>
        <strain evidence="9">JCM 14969</strain>
    </source>
</reference>
<evidence type="ECO:0000256" key="1">
    <source>
        <dbReference type="ARBA" id="ARBA00010641"/>
    </source>
</evidence>
<accession>A0ABP4NWS5</accession>
<protein>
    <submittedName>
        <fullName evidence="8">RNA polymerase sigma-70 factor</fullName>
    </submittedName>
</protein>
<dbReference type="EMBL" id="BAAAOS010000018">
    <property type="protein sequence ID" value="GAA1568308.1"/>
    <property type="molecule type" value="Genomic_DNA"/>
</dbReference>
<dbReference type="InterPro" id="IPR052704">
    <property type="entry name" value="ECF_Sigma-70_Domain"/>
</dbReference>
<dbReference type="InterPro" id="IPR007627">
    <property type="entry name" value="RNA_pol_sigma70_r2"/>
</dbReference>
<dbReference type="InterPro" id="IPR013325">
    <property type="entry name" value="RNA_pol_sigma_r2"/>
</dbReference>
<proteinExistence type="inferred from homology"/>
<dbReference type="SUPFAM" id="SSF88946">
    <property type="entry name" value="Sigma2 domain of RNA polymerase sigma factors"/>
    <property type="match status" value="1"/>
</dbReference>
<feature type="domain" description="RNA polymerase sigma-70 region 2" evidence="6">
    <location>
        <begin position="8"/>
        <end position="71"/>
    </location>
</feature>
<evidence type="ECO:0000256" key="3">
    <source>
        <dbReference type="ARBA" id="ARBA00023015"/>
    </source>
</evidence>
<dbReference type="Gene3D" id="1.10.1740.10">
    <property type="match status" value="1"/>
</dbReference>
<evidence type="ECO:0000256" key="5">
    <source>
        <dbReference type="ARBA" id="ARBA00023163"/>
    </source>
</evidence>
<evidence type="ECO:0000259" key="6">
    <source>
        <dbReference type="Pfam" id="PF04542"/>
    </source>
</evidence>
<dbReference type="PANTHER" id="PTHR30173">
    <property type="entry name" value="SIGMA 19 FACTOR"/>
    <property type="match status" value="1"/>
</dbReference>
<dbReference type="Pfam" id="PF08281">
    <property type="entry name" value="Sigma70_r4_2"/>
    <property type="match status" value="1"/>
</dbReference>
<keyword evidence="4" id="KW-0731">Sigma factor</keyword>
<dbReference type="NCBIfam" id="TIGR02937">
    <property type="entry name" value="sigma70-ECF"/>
    <property type="match status" value="1"/>
</dbReference>
<dbReference type="CDD" id="cd06171">
    <property type="entry name" value="Sigma70_r4"/>
    <property type="match status" value="1"/>
</dbReference>
<keyword evidence="5" id="KW-0804">Transcription</keyword>
<organism evidence="8 9">
    <name type="scientific">Kribbella sancticallisti</name>
    <dbReference type="NCBI Taxonomy" id="460087"/>
    <lineage>
        <taxon>Bacteria</taxon>
        <taxon>Bacillati</taxon>
        <taxon>Actinomycetota</taxon>
        <taxon>Actinomycetes</taxon>
        <taxon>Propionibacteriales</taxon>
        <taxon>Kribbellaceae</taxon>
        <taxon>Kribbella</taxon>
    </lineage>
</organism>
<name>A0ABP4NWS5_9ACTN</name>
<evidence type="ECO:0000259" key="7">
    <source>
        <dbReference type="Pfam" id="PF08281"/>
    </source>
</evidence>
<dbReference type="InterPro" id="IPR014284">
    <property type="entry name" value="RNA_pol_sigma-70_dom"/>
</dbReference>
<dbReference type="InterPro" id="IPR013324">
    <property type="entry name" value="RNA_pol_sigma_r3/r4-like"/>
</dbReference>
<dbReference type="Proteomes" id="UP001500393">
    <property type="component" value="Unassembled WGS sequence"/>
</dbReference>
<dbReference type="InterPro" id="IPR032710">
    <property type="entry name" value="NTF2-like_dom_sf"/>
</dbReference>
<evidence type="ECO:0000313" key="9">
    <source>
        <dbReference type="Proteomes" id="UP001500393"/>
    </source>
</evidence>
<feature type="domain" description="RNA polymerase sigma factor 70 region 4 type 2" evidence="7">
    <location>
        <begin position="110"/>
        <end position="160"/>
    </location>
</feature>
<comment type="similarity">
    <text evidence="1">Belongs to the sigma-70 factor family. ECF subfamily.</text>
</comment>
<dbReference type="NCBIfam" id="NF007214">
    <property type="entry name" value="PRK09636.1"/>
    <property type="match status" value="1"/>
</dbReference>
<dbReference type="SUPFAM" id="SSF88659">
    <property type="entry name" value="Sigma3 and sigma4 domains of RNA polymerase sigma factors"/>
    <property type="match status" value="1"/>
</dbReference>
<comment type="subunit">
    <text evidence="2">Interacts transiently with the RNA polymerase catalytic core formed by RpoA, RpoB, RpoC and RpoZ (2 alpha, 1 beta, 1 beta' and 1 omega subunit) to form the RNA polymerase holoenzyme that can initiate transcription.</text>
</comment>
<dbReference type="Pfam" id="PF04542">
    <property type="entry name" value="Sigma70_r2"/>
    <property type="match status" value="1"/>
</dbReference>
<evidence type="ECO:0000256" key="2">
    <source>
        <dbReference type="ARBA" id="ARBA00011344"/>
    </source>
</evidence>
<dbReference type="Gene3D" id="3.10.450.50">
    <property type="match status" value="1"/>
</dbReference>